<dbReference type="InterPro" id="IPR012296">
    <property type="entry name" value="Nuclease_put_TT1808"/>
</dbReference>
<dbReference type="InParanoid" id="A0A517SFW0"/>
<dbReference type="RefSeq" id="WP_145030812.1">
    <property type="nucleotide sequence ID" value="NZ_CP036271.1"/>
</dbReference>
<dbReference type="OrthoDB" id="273336at2"/>
<dbReference type="KEGG" id="ccos:Pan44_30520"/>
<dbReference type="SUPFAM" id="SSF52980">
    <property type="entry name" value="Restriction endonuclease-like"/>
    <property type="match status" value="1"/>
</dbReference>
<dbReference type="CDD" id="cd06260">
    <property type="entry name" value="DUF820-like"/>
    <property type="match status" value="1"/>
</dbReference>
<dbReference type="InterPro" id="IPR011335">
    <property type="entry name" value="Restrct_endonuc-II-like"/>
</dbReference>
<dbReference type="Pfam" id="PF05685">
    <property type="entry name" value="Uma2"/>
    <property type="match status" value="1"/>
</dbReference>
<dbReference type="PANTHER" id="PTHR34107:SF4">
    <property type="entry name" value="SLL1222 PROTEIN"/>
    <property type="match status" value="1"/>
</dbReference>
<evidence type="ECO:0000259" key="1">
    <source>
        <dbReference type="Pfam" id="PF05685"/>
    </source>
</evidence>
<sequence>MLALITAEEFVDQRYDLPDAGQWSELDRGVVIHFQPPDGDHGNVIRNLSRALALYVQGGGPGYACFDLGIAVTRRPDTVRFPAACHFIEGPRFAEADKPFTETAPALVVELASTNDRRRGITDRVLSYHELGTGMVWVIDPKEKCVHLCPRGRRTELLTADRTMSGDPVLPGFSVPVQELFGEPEWWK</sequence>
<evidence type="ECO:0000313" key="3">
    <source>
        <dbReference type="Proteomes" id="UP000315700"/>
    </source>
</evidence>
<name>A0A517SFW0_9PLAN</name>
<dbReference type="PANTHER" id="PTHR34107">
    <property type="entry name" value="SLL0198 PROTEIN-RELATED"/>
    <property type="match status" value="1"/>
</dbReference>
<reference evidence="2 3" key="1">
    <citation type="submission" date="2019-02" db="EMBL/GenBank/DDBJ databases">
        <title>Deep-cultivation of Planctomycetes and their phenomic and genomic characterization uncovers novel biology.</title>
        <authorList>
            <person name="Wiegand S."/>
            <person name="Jogler M."/>
            <person name="Boedeker C."/>
            <person name="Pinto D."/>
            <person name="Vollmers J."/>
            <person name="Rivas-Marin E."/>
            <person name="Kohn T."/>
            <person name="Peeters S.H."/>
            <person name="Heuer A."/>
            <person name="Rast P."/>
            <person name="Oberbeckmann S."/>
            <person name="Bunk B."/>
            <person name="Jeske O."/>
            <person name="Meyerdierks A."/>
            <person name="Storesund J.E."/>
            <person name="Kallscheuer N."/>
            <person name="Luecker S."/>
            <person name="Lage O.M."/>
            <person name="Pohl T."/>
            <person name="Merkel B.J."/>
            <person name="Hornburger P."/>
            <person name="Mueller R.-W."/>
            <person name="Bruemmer F."/>
            <person name="Labrenz M."/>
            <person name="Spormann A.M."/>
            <person name="Op den Camp H."/>
            <person name="Overmann J."/>
            <person name="Amann R."/>
            <person name="Jetten M.S.M."/>
            <person name="Mascher T."/>
            <person name="Medema M.H."/>
            <person name="Devos D.P."/>
            <person name="Kaster A.-K."/>
            <person name="Ovreas L."/>
            <person name="Rohde M."/>
            <person name="Galperin M.Y."/>
            <person name="Jogler C."/>
        </authorList>
    </citation>
    <scope>NUCLEOTIDE SEQUENCE [LARGE SCALE GENOMIC DNA]</scope>
    <source>
        <strain evidence="2 3">Pan44</strain>
    </source>
</reference>
<feature type="domain" description="Putative restriction endonuclease" evidence="1">
    <location>
        <begin position="15"/>
        <end position="178"/>
    </location>
</feature>
<evidence type="ECO:0000313" key="2">
    <source>
        <dbReference type="EMBL" id="QDT55011.1"/>
    </source>
</evidence>
<dbReference type="EMBL" id="CP036271">
    <property type="protein sequence ID" value="QDT55011.1"/>
    <property type="molecule type" value="Genomic_DNA"/>
</dbReference>
<dbReference type="InterPro" id="IPR008538">
    <property type="entry name" value="Uma2"/>
</dbReference>
<dbReference type="AlphaFoldDB" id="A0A517SFW0"/>
<proteinExistence type="predicted"/>
<gene>
    <name evidence="2" type="ORF">Pan44_30520</name>
</gene>
<dbReference type="Proteomes" id="UP000315700">
    <property type="component" value="Chromosome"/>
</dbReference>
<organism evidence="2 3">
    <name type="scientific">Caulifigura coniformis</name>
    <dbReference type="NCBI Taxonomy" id="2527983"/>
    <lineage>
        <taxon>Bacteria</taxon>
        <taxon>Pseudomonadati</taxon>
        <taxon>Planctomycetota</taxon>
        <taxon>Planctomycetia</taxon>
        <taxon>Planctomycetales</taxon>
        <taxon>Planctomycetaceae</taxon>
        <taxon>Caulifigura</taxon>
    </lineage>
</organism>
<keyword evidence="3" id="KW-1185">Reference proteome</keyword>
<accession>A0A517SFW0</accession>
<dbReference type="Gene3D" id="3.90.1570.10">
    <property type="entry name" value="tt1808, chain A"/>
    <property type="match status" value="1"/>
</dbReference>
<protein>
    <recommendedName>
        <fullName evidence="1">Putative restriction endonuclease domain-containing protein</fullName>
    </recommendedName>
</protein>